<evidence type="ECO:0000313" key="1">
    <source>
        <dbReference type="EMBL" id="SOZ70782.1"/>
    </source>
</evidence>
<reference evidence="1" key="1">
    <citation type="submission" date="2018-01" db="EMBL/GenBank/DDBJ databases">
        <authorList>
            <person name="Clerissi C."/>
        </authorList>
    </citation>
    <scope>NUCLEOTIDE SEQUENCE</scope>
    <source>
        <strain evidence="1">Cupriavidus taiwanensis STM 8556</strain>
    </source>
</reference>
<accession>A0A375EAN6</accession>
<organism evidence="1">
    <name type="scientific">Cupriavidus taiwanensis</name>
    <dbReference type="NCBI Taxonomy" id="164546"/>
    <lineage>
        <taxon>Bacteria</taxon>
        <taxon>Pseudomonadati</taxon>
        <taxon>Pseudomonadota</taxon>
        <taxon>Betaproteobacteria</taxon>
        <taxon>Burkholderiales</taxon>
        <taxon>Burkholderiaceae</taxon>
        <taxon>Cupriavidus</taxon>
    </lineage>
</organism>
<comment type="caution">
    <text evidence="1">The sequence shown here is derived from an EMBL/GenBank/DDBJ whole genome shotgun (WGS) entry which is preliminary data.</text>
</comment>
<gene>
    <name evidence="1" type="ORF">CBM2613_B170221</name>
</gene>
<dbReference type="Proteomes" id="UP000256952">
    <property type="component" value="Chromosome CBM2613_b"/>
</dbReference>
<protein>
    <submittedName>
        <fullName evidence="1">Uncharacterized protein</fullName>
    </submittedName>
</protein>
<sequence>MRSGTSSPSKVLAGSSSGVWLESSSFGLAFWDRSGEGVGPAEFVRSAGLFFVQALCRYMQIPYSGIAGVNVNVTRPKLSPTNKTHAV</sequence>
<name>A0A375EAN6_9BURK</name>
<dbReference type="EMBL" id="OFTH01000042">
    <property type="protein sequence ID" value="SOZ70782.1"/>
    <property type="molecule type" value="Genomic_DNA"/>
</dbReference>
<proteinExistence type="predicted"/>
<dbReference type="AlphaFoldDB" id="A0A375EAN6"/>